<dbReference type="InterPro" id="IPR018097">
    <property type="entry name" value="EGF_Ca-bd_CS"/>
</dbReference>
<dbReference type="InterPro" id="IPR001304">
    <property type="entry name" value="C-type_lectin-like"/>
</dbReference>
<sequence length="2061" mass="231477">MFLTILPLLLLSFVSYPKCFVNGEVASFQTGKFNMSDSFQDWSCSSACSPPQYCHLPRCTKVLFPETFTGSGKVSVHVSLSHGEKFSRVHSPAALWVHSVSTRGFEACAREAGDGSNGTGIINWMAFQDQPQVTSGSIAFGGMWTTETKCDILTFQQNFAATPFVFLSAKYTRTTKPNDAVYVWLENVSSGGFEVCIREFSPFDGKHQDTVVDWFAFLGNASTFNFTKTGEVTFPNIGKPTAYDNYGFCQNINYNTTFYASPVVLVAVQHYYDRNQKNIILPENNIVTGWVEEVGLKSMKICVRDLSGMGTKHDPLSVNYIVTGDLDPCLNVVCPSFGVCKAYSPHETRCVCFEDCPTYQDPVCSASGTTYDNKCWQELSYCKGLDKTLVYHPGSCEGFPVVRGRVDLHRAPKWTDSTCQTVYFPPYRFYPDKQVQVQVTVNHVKLNDSVTVHDAVTSWTESVNSQNFTVCVMQAGRKSKEKLNPFATVDWLAYQGAPPNGMTGTIKMQKWWSGTKCEHVAFPKNKFTKIPLILVTAEHLRTGKEYDASLIWTEDPNKDSFKVCLREMQNFDGKHEDITVSWLVFDELSKPFFTEGNSVGFLNTKPPKDEDNNAYCRFVKFERSYNITPSVLLTANHSSTAPGNSAPEHNGITTWIENMDAGGFRVCVKELYETRYDPVSVSYAVLADICDPGWSYFNGFCYLTSDKCVNWTTALTKCRQENSVLVDVANDEENVYIQHRYSGEKSWLGLNDISMEGNFTWADRGEGNFTAWAKNQPNNLNEEDCVHAIGVKYNYKWNDVKCSDCHRYTCKKDFNECERKTYNCHLRASCVNERGSYSCKCKPGYIGNGRNCVKPKPRSCSEIWNHVSSSGNYVIDPDGEGGLAPFTVYCDMTGKKGVGVTVVSHDSESRRYVQGCETGGCYSRTIHYTGASLSQLASLTIVSAHCEQFIKYECYHSRIFVNGGFACHSEQKNCETFHYSLFENPPKTICLISNVSTNDSSSQISKLISKVLKKSITAILSSSVCRLCQVASFQTGKFNMSDSFQDWSCSSACSLPSYCRLPRCTKIPFPETFSGSGKVRVHVSLSHGEKFSRGHSPAALWVHSVSTRGFEVCAREAGAGSNGTGIINWMALQDHPQVKYGSVTLGEIWTTETKCQKVTFKQSFAARPFVFVSAKYTRATKPSDAVYVWLENVSSRGFEVCIREFSPFDGKHQDTILDWFAFLGNGFNLNLTMTGEVTFLNIGKPKAYDNYGFCQTVPFNTTFYASPVVLVSVHHNYDRKTNVIPKNNIVIAWVKEVGVKSMTICVRDLSGMGQKHDPLTVSYVVTGDLHPCLTVHCPSFGVCKAYSAHETRCVCFEDCPTYQDPVCTANGTTYDNKCWHELSYCKGLDNNLVYHLGSCEGFPVVRGSVDLLRVSKWTDSTCKTVDLPPYRFYPDKQVHAQVSVNHMKLNDSVTVHDAVTSWTERVNTQNFTVCVMQTGRNSGESLNPFATVDWLAYQGAPPKGMAGTIKMQKWWSGTKCAHVAFPKNKFKETPVVLVTAEHLRTGKEYDASLIWTEDPNKDSFKVCLREMQNFDGKHEDINVSWLAFVQLSKPFFTEHNSVGFPNTKPPKDEKNNAYCQSVKFERTYKTTPSVLLTANHSSTAPGNSAPIHNGITTWIENMNASVFRVCVKELYETRYDPVSVNYAVFTDICDPGWGYFNGFCYLTSKKCVNWTTAVTKCRQENSVLVDVANDEENVYIQRRHNGEKSWLGLNDIFTEGNFTWADRGEGNFSNWAKSQPNNFNEEDCVHALGVKYNYEWNDVNCSDCHQYTCQKDFNECERKTHSCHPLAKCSNERGSYSCKCRTGYLGSGFNCRYPFRRSCSEIKKYISSVSKYYTIDPDGDGGLAPFIVYCDMTDKKGLGVTVISHDSERRTNVRGYEDKGSYKRDIHYKGASLSQLASLTSVSSHCEQFIKYECYHSGLWFNSPYGWWVSRDSSKMTYWGGASPGSGKCACGMNNSCAARKRCNCDANDQVRREDSGFLTDKTKLPVKQLRFGDTGDKRYNENGYHTLGKFKCYGTA</sequence>
<dbReference type="Pfam" id="PF12947">
    <property type="entry name" value="EGF_3"/>
    <property type="match status" value="2"/>
</dbReference>
<feature type="domain" description="C-type lectin" evidence="7">
    <location>
        <begin position="697"/>
        <end position="811"/>
    </location>
</feature>
<feature type="domain" description="Kazal-like" evidence="9">
    <location>
        <begin position="335"/>
        <end position="398"/>
    </location>
</feature>
<evidence type="ECO:0000256" key="1">
    <source>
        <dbReference type="ARBA" id="ARBA00022536"/>
    </source>
</evidence>
<dbReference type="Pfam" id="PF07648">
    <property type="entry name" value="Kazal_2"/>
    <property type="match status" value="2"/>
</dbReference>
<dbReference type="SMART" id="SM00181">
    <property type="entry name" value="EGF"/>
    <property type="match status" value="3"/>
</dbReference>
<dbReference type="SUPFAM" id="SSF56436">
    <property type="entry name" value="C-type lectin-like"/>
    <property type="match status" value="2"/>
</dbReference>
<keyword evidence="11" id="KW-1185">Reference proteome</keyword>
<keyword evidence="3" id="KW-1015">Disulfide bond</keyword>
<dbReference type="CDD" id="cd00054">
    <property type="entry name" value="EGF_CA"/>
    <property type="match status" value="2"/>
</dbReference>
<evidence type="ECO:0000256" key="4">
    <source>
        <dbReference type="PROSITE-ProRule" id="PRU00076"/>
    </source>
</evidence>
<dbReference type="InterPro" id="IPR000742">
    <property type="entry name" value="EGF"/>
</dbReference>
<evidence type="ECO:0000313" key="10">
    <source>
        <dbReference type="EMBL" id="CAH3133861.1"/>
    </source>
</evidence>
<dbReference type="InterPro" id="IPR036058">
    <property type="entry name" value="Kazal_dom_sf"/>
</dbReference>
<dbReference type="PROSITE" id="PS00615">
    <property type="entry name" value="C_TYPE_LECTIN_1"/>
    <property type="match status" value="2"/>
</dbReference>
<dbReference type="SMART" id="SM00179">
    <property type="entry name" value="EGF_CA"/>
    <property type="match status" value="2"/>
</dbReference>
<evidence type="ECO:0000313" key="11">
    <source>
        <dbReference type="Proteomes" id="UP001159405"/>
    </source>
</evidence>
<dbReference type="InterPro" id="IPR001881">
    <property type="entry name" value="EGF-like_Ca-bd_dom"/>
</dbReference>
<dbReference type="InterPro" id="IPR037221">
    <property type="entry name" value="H-type_lectin_dom_sf"/>
</dbReference>
<dbReference type="Pfam" id="PF00059">
    <property type="entry name" value="Lectin_C"/>
    <property type="match status" value="2"/>
</dbReference>
<reference evidence="10 11" key="1">
    <citation type="submission" date="2022-05" db="EMBL/GenBank/DDBJ databases">
        <authorList>
            <consortium name="Genoscope - CEA"/>
            <person name="William W."/>
        </authorList>
    </citation>
    <scope>NUCLEOTIDE SEQUENCE [LARGE SCALE GENOMIC DNA]</scope>
</reference>
<keyword evidence="1 4" id="KW-0245">EGF-like domain</keyword>
<dbReference type="SUPFAM" id="SSF100895">
    <property type="entry name" value="Kazal-type serine protease inhibitors"/>
    <property type="match status" value="2"/>
</dbReference>
<comment type="caution">
    <text evidence="10">The sequence shown here is derived from an EMBL/GenBank/DDBJ whole genome shotgun (WGS) entry which is preliminary data.</text>
</comment>
<dbReference type="PROSITE" id="PS50026">
    <property type="entry name" value="EGF_3"/>
    <property type="match status" value="2"/>
</dbReference>
<dbReference type="InterPro" id="IPR002181">
    <property type="entry name" value="Fibrinogen_a/b/g_C_dom"/>
</dbReference>
<dbReference type="Gene3D" id="2.10.25.10">
    <property type="entry name" value="Laminin"/>
    <property type="match status" value="2"/>
</dbReference>
<dbReference type="InterPro" id="IPR018378">
    <property type="entry name" value="C-type_lectin_CS"/>
</dbReference>
<evidence type="ECO:0000259" key="7">
    <source>
        <dbReference type="PROSITE" id="PS50041"/>
    </source>
</evidence>
<dbReference type="PANTHER" id="PTHR22803">
    <property type="entry name" value="MANNOSE, PHOSPHOLIPASE, LECTIN RECEPTOR RELATED"/>
    <property type="match status" value="1"/>
</dbReference>
<accession>A0ABN8P665</accession>
<dbReference type="CDD" id="cd00037">
    <property type="entry name" value="CLECT"/>
    <property type="match status" value="2"/>
</dbReference>
<dbReference type="PROSITE" id="PS50041">
    <property type="entry name" value="C_TYPE_LECTIN_2"/>
    <property type="match status" value="2"/>
</dbReference>
<dbReference type="PROSITE" id="PS51465">
    <property type="entry name" value="KAZAL_2"/>
    <property type="match status" value="2"/>
</dbReference>
<evidence type="ECO:0000259" key="9">
    <source>
        <dbReference type="PROSITE" id="PS51465"/>
    </source>
</evidence>
<feature type="domain" description="Kazal-like" evidence="9">
    <location>
        <begin position="1338"/>
        <end position="1401"/>
    </location>
</feature>
<dbReference type="Gene3D" id="3.10.100.10">
    <property type="entry name" value="Mannose-Binding Protein A, subunit A"/>
    <property type="match status" value="2"/>
</dbReference>
<dbReference type="EMBL" id="CALNXK010000053">
    <property type="protein sequence ID" value="CAH3133861.1"/>
    <property type="molecule type" value="Genomic_DNA"/>
</dbReference>
<protein>
    <submittedName>
        <fullName evidence="10">Uncharacterized protein</fullName>
    </submittedName>
</protein>
<feature type="domain" description="EGF-like" evidence="6">
    <location>
        <begin position="1816"/>
        <end position="1856"/>
    </location>
</feature>
<proteinExistence type="predicted"/>
<dbReference type="PROSITE" id="PS01187">
    <property type="entry name" value="EGF_CA"/>
    <property type="match status" value="2"/>
</dbReference>
<feature type="domain" description="Fibrinogen C-terminal" evidence="8">
    <location>
        <begin position="851"/>
        <end position="905"/>
    </location>
</feature>
<feature type="domain" description="C-type lectin" evidence="7">
    <location>
        <begin position="1700"/>
        <end position="1814"/>
    </location>
</feature>
<name>A0ABN8P665_9CNID</name>
<dbReference type="Proteomes" id="UP001159405">
    <property type="component" value="Unassembled WGS sequence"/>
</dbReference>
<dbReference type="Gene3D" id="2.60.40.2080">
    <property type="match status" value="6"/>
</dbReference>
<feature type="signal peptide" evidence="5">
    <location>
        <begin position="1"/>
        <end position="19"/>
    </location>
</feature>
<dbReference type="InterPro" id="IPR024731">
    <property type="entry name" value="NELL2-like_EGF"/>
</dbReference>
<dbReference type="NCBIfam" id="NF040941">
    <property type="entry name" value="GGGWT_bact"/>
    <property type="match status" value="2"/>
</dbReference>
<dbReference type="InterPro" id="IPR016186">
    <property type="entry name" value="C-type_lectin-like/link_sf"/>
</dbReference>
<evidence type="ECO:0000256" key="2">
    <source>
        <dbReference type="ARBA" id="ARBA00022729"/>
    </source>
</evidence>
<organism evidence="10 11">
    <name type="scientific">Porites lobata</name>
    <dbReference type="NCBI Taxonomy" id="104759"/>
    <lineage>
        <taxon>Eukaryota</taxon>
        <taxon>Metazoa</taxon>
        <taxon>Cnidaria</taxon>
        <taxon>Anthozoa</taxon>
        <taxon>Hexacorallia</taxon>
        <taxon>Scleractinia</taxon>
        <taxon>Fungiina</taxon>
        <taxon>Poritidae</taxon>
        <taxon>Porites</taxon>
    </lineage>
</organism>
<dbReference type="PROSITE" id="PS00010">
    <property type="entry name" value="ASX_HYDROXYL"/>
    <property type="match status" value="2"/>
</dbReference>
<evidence type="ECO:0000259" key="8">
    <source>
        <dbReference type="PROSITE" id="PS51406"/>
    </source>
</evidence>
<dbReference type="InterPro" id="IPR016187">
    <property type="entry name" value="CTDL_fold"/>
</dbReference>
<dbReference type="PROSITE" id="PS51406">
    <property type="entry name" value="FIBRINOGEN_C_2"/>
    <property type="match status" value="1"/>
</dbReference>
<dbReference type="SUPFAM" id="SSF57196">
    <property type="entry name" value="EGF/Laminin"/>
    <property type="match status" value="2"/>
</dbReference>
<dbReference type="SUPFAM" id="SSF56496">
    <property type="entry name" value="Fibrinogen C-terminal domain-like"/>
    <property type="match status" value="2"/>
</dbReference>
<evidence type="ECO:0000259" key="6">
    <source>
        <dbReference type="PROSITE" id="PS50026"/>
    </source>
</evidence>
<dbReference type="InterPro" id="IPR036056">
    <property type="entry name" value="Fibrinogen-like_C"/>
</dbReference>
<dbReference type="SMART" id="SM00034">
    <property type="entry name" value="CLECT"/>
    <property type="match status" value="2"/>
</dbReference>
<dbReference type="InterPro" id="IPR050111">
    <property type="entry name" value="C-type_lectin/snaclec_domain"/>
</dbReference>
<evidence type="ECO:0000256" key="5">
    <source>
        <dbReference type="SAM" id="SignalP"/>
    </source>
</evidence>
<feature type="chain" id="PRO_5047516885" evidence="5">
    <location>
        <begin position="20"/>
        <end position="2061"/>
    </location>
</feature>
<dbReference type="Gene3D" id="2.60.120.1000">
    <property type="match status" value="2"/>
</dbReference>
<keyword evidence="2 5" id="KW-0732">Signal</keyword>
<gene>
    <name evidence="10" type="ORF">PLOB_00037099</name>
</gene>
<dbReference type="Gene3D" id="3.30.60.30">
    <property type="match status" value="2"/>
</dbReference>
<dbReference type="InterPro" id="IPR000152">
    <property type="entry name" value="EGF-type_Asp/Asn_hydroxyl_site"/>
</dbReference>
<dbReference type="InterPro" id="IPR002350">
    <property type="entry name" value="Kazal_dom"/>
</dbReference>
<dbReference type="PROSITE" id="PS01186">
    <property type="entry name" value="EGF_2"/>
    <property type="match status" value="2"/>
</dbReference>
<evidence type="ECO:0000256" key="3">
    <source>
        <dbReference type="ARBA" id="ARBA00023157"/>
    </source>
</evidence>
<comment type="caution">
    <text evidence="4">Lacks conserved residue(s) required for the propagation of feature annotation.</text>
</comment>
<feature type="domain" description="EGF-like" evidence="6">
    <location>
        <begin position="813"/>
        <end position="853"/>
    </location>
</feature>